<dbReference type="eggNOG" id="ENOG502R5GK">
    <property type="taxonomic scope" value="Eukaryota"/>
</dbReference>
<dbReference type="AlphaFoldDB" id="I1NK66"/>
<keyword evidence="1" id="KW-0472">Membrane</keyword>
<keyword evidence="1" id="KW-0812">Transmembrane</keyword>
<feature type="transmembrane region" description="Helical" evidence="1">
    <location>
        <begin position="38"/>
        <end position="56"/>
    </location>
</feature>
<reference evidence="2" key="1">
    <citation type="submission" date="2015-06" db="UniProtKB">
        <authorList>
            <consortium name="EnsemblPlants"/>
        </authorList>
    </citation>
    <scope>IDENTIFICATION</scope>
</reference>
<dbReference type="PANTHER" id="PTHR33530:SF15">
    <property type="entry name" value="OS01G0147100 PROTEIN"/>
    <property type="match status" value="1"/>
</dbReference>
<feature type="transmembrane region" description="Helical" evidence="1">
    <location>
        <begin position="110"/>
        <end position="129"/>
    </location>
</feature>
<dbReference type="PANTHER" id="PTHR33530">
    <property type="entry name" value="OS01G0147100 PROTEIN"/>
    <property type="match status" value="1"/>
</dbReference>
<dbReference type="OMA" id="QHHALAY"/>
<name>I1NK66_ORYGL</name>
<evidence type="ECO:0000313" key="3">
    <source>
        <dbReference type="Proteomes" id="UP000007306"/>
    </source>
</evidence>
<feature type="transmembrane region" description="Helical" evidence="1">
    <location>
        <begin position="68"/>
        <end position="90"/>
    </location>
</feature>
<organism evidence="2 3">
    <name type="scientific">Oryza glaberrima</name>
    <name type="common">African rice</name>
    <dbReference type="NCBI Taxonomy" id="4538"/>
    <lineage>
        <taxon>Eukaryota</taxon>
        <taxon>Viridiplantae</taxon>
        <taxon>Streptophyta</taxon>
        <taxon>Embryophyta</taxon>
        <taxon>Tracheophyta</taxon>
        <taxon>Spermatophyta</taxon>
        <taxon>Magnoliopsida</taxon>
        <taxon>Liliopsida</taxon>
        <taxon>Poales</taxon>
        <taxon>Poaceae</taxon>
        <taxon>BOP clade</taxon>
        <taxon>Oryzoideae</taxon>
        <taxon>Oryzeae</taxon>
        <taxon>Oryzinae</taxon>
        <taxon>Oryza</taxon>
    </lineage>
</organism>
<evidence type="ECO:0000313" key="2">
    <source>
        <dbReference type="EnsemblPlants" id="ORGLA01G0025600.1"/>
    </source>
</evidence>
<dbReference type="EnsemblPlants" id="ORGLA01G0025600.1">
    <property type="protein sequence ID" value="ORGLA01G0025600.1"/>
    <property type="gene ID" value="ORGLA01G0025600"/>
</dbReference>
<dbReference type="HOGENOM" id="CLU_145726_0_0_1"/>
<dbReference type="Gramene" id="ORGLA01G0025600.1">
    <property type="protein sequence ID" value="ORGLA01G0025600.1"/>
    <property type="gene ID" value="ORGLA01G0025600"/>
</dbReference>
<protein>
    <submittedName>
        <fullName evidence="2">Uncharacterized protein</fullName>
    </submittedName>
</protein>
<keyword evidence="3" id="KW-1185">Reference proteome</keyword>
<proteinExistence type="predicted"/>
<accession>I1NK66</accession>
<dbReference type="Proteomes" id="UP000007306">
    <property type="component" value="Chromosome 1"/>
</dbReference>
<sequence length="134" mass="13771">MQVGGDNLNLELGMVEAQVAGGEDPAAGTPPETSTVKALRGVGFLTLVISPGTLVYKPPHGLLFQHHALAYYLTLVGIFFAGVVEVWTAFWVSETAGVGGGRRALGRAVLWASVVPLAAALGIGGYTVLANVPS</sequence>
<dbReference type="InterPro" id="IPR022149">
    <property type="entry name" value="DUF3681"/>
</dbReference>
<keyword evidence="1" id="KW-1133">Transmembrane helix</keyword>
<dbReference type="Pfam" id="PF12442">
    <property type="entry name" value="DUF3681"/>
    <property type="match status" value="1"/>
</dbReference>
<evidence type="ECO:0000256" key="1">
    <source>
        <dbReference type="SAM" id="Phobius"/>
    </source>
</evidence>
<reference evidence="2 3" key="2">
    <citation type="submission" date="2018-04" db="EMBL/GenBank/DDBJ databases">
        <title>OglaRS2 (Oryza glaberrima Reference Sequence Version 2).</title>
        <authorList>
            <person name="Zhang J."/>
            <person name="Kudrna D."/>
            <person name="Lee S."/>
            <person name="Talag J."/>
            <person name="Rajasekar S."/>
            <person name="Wing R.A."/>
        </authorList>
    </citation>
    <scope>NUCLEOTIDE SEQUENCE [LARGE SCALE GENOMIC DNA]</scope>
    <source>
        <strain evidence="2 3">cv. IRGC 96717</strain>
    </source>
</reference>